<keyword evidence="2" id="KW-1185">Reference proteome</keyword>
<comment type="caution">
    <text evidence="1">The sequence shown here is derived from an EMBL/GenBank/DDBJ whole genome shotgun (WGS) entry which is preliminary data.</text>
</comment>
<evidence type="ECO:0000313" key="2">
    <source>
        <dbReference type="Proteomes" id="UP000605992"/>
    </source>
</evidence>
<accession>A0A8J3UY73</accession>
<proteinExistence type="predicted"/>
<name>A0A8J3UY73_9ACTN</name>
<reference evidence="1" key="1">
    <citation type="submission" date="2021-01" db="EMBL/GenBank/DDBJ databases">
        <title>Whole genome shotgun sequence of Planotetraspora thailandica NBRC 104271.</title>
        <authorList>
            <person name="Komaki H."/>
            <person name="Tamura T."/>
        </authorList>
    </citation>
    <scope>NUCLEOTIDE SEQUENCE</scope>
    <source>
        <strain evidence="1">NBRC 104271</strain>
    </source>
</reference>
<dbReference type="EMBL" id="BOOR01000007">
    <property type="protein sequence ID" value="GII52825.1"/>
    <property type="molecule type" value="Genomic_DNA"/>
</dbReference>
<evidence type="ECO:0000313" key="1">
    <source>
        <dbReference type="EMBL" id="GII52825.1"/>
    </source>
</evidence>
<sequence>MELRGFGIQEWPVESQGHRLDRGETPLYGLGDGIYVIDFVGETDALHREMEPFERDDVEAGQVVKRFLVCADEVV</sequence>
<protein>
    <submittedName>
        <fullName evidence="1">Uncharacterized protein</fullName>
    </submittedName>
</protein>
<organism evidence="1 2">
    <name type="scientific">Planotetraspora thailandica</name>
    <dbReference type="NCBI Taxonomy" id="487172"/>
    <lineage>
        <taxon>Bacteria</taxon>
        <taxon>Bacillati</taxon>
        <taxon>Actinomycetota</taxon>
        <taxon>Actinomycetes</taxon>
        <taxon>Streptosporangiales</taxon>
        <taxon>Streptosporangiaceae</taxon>
        <taxon>Planotetraspora</taxon>
    </lineage>
</organism>
<gene>
    <name evidence="1" type="ORF">Pth03_12140</name>
</gene>
<dbReference type="Proteomes" id="UP000605992">
    <property type="component" value="Unassembled WGS sequence"/>
</dbReference>
<dbReference type="AlphaFoldDB" id="A0A8J3UY73"/>